<sequence length="1132" mass="124803">MVTMELDSAEGLRISPPAKSFDDVHYSRLIHTIGKEAVEALHRSKVLILGCRGVGAEIAKNLICSGIGGVGLVDEDVVSNKDLGAHMFLKEGDVGQNRAVATARNLSELNPSAEIVTLSVTALEASIKNYHVVAATVGSFPYLVHLNNLCRSVGVYFVAAIAHGIFSFVFVDLGEMFSFVDQTAEPVGLLLVESITQDCPATITVVEEQRHGLADGDEVIFYGVRGMEEVNKTVPYPVSVTGTSSFTIPVDSRTFGRYISGGYFHKLKRAKDLAFLPLGQSLNSPDICTFDSANASLIPHLHIGFQALDEFETRKNGASITGGGSAFSEQDLDELLKVANELWDHSVFAGKEAAHSNGKIDTADVVKDGQLEERPIFEIRSSGSKLRQEKDSQDGLKSRLSDFETDGRGMAPDEDGGSQDVGISTRTREGPVKKMSEAEGRNDKIDSTIVRFLAQSWHTELCPIAAIIGGVASQEVIKAISKVLVPLHQWLYFDAMDCLPSQQLPPEDRAASDSRYDFQISLFGRNFQQSLKDSKWLVVGAGGIGSELLKNLVLMGVGCSSEGQIVVTDMDNVSKSNLTNQALYQIEDIGRPKTPTAARALRRLNPAAQIHALQEKFELDSESVFDSSFFESISGVLSAVDTASSRLYIDMRCVSYRRPMIDGGKHGTKGSVQVFVPFNSEMYASTQDAPEHKEIPICTLRNFPYATEHTIQWAVTMFESLFKQRPLDVNAYLSSRDYQDNIRKSAPTARLPILETLRDALVRQRPLSFEACVQWARLQFEELFSNNIKQLLFNFPPGMTTTAGAPFWSGTKRIPTPVIFDPSQRLHIDFIVAASNLQATVYGLKGCQDRLLLVDIIHKMDIPHFEPKEGVKIAISDNELRGSTQRRGYHSADDNDAIDTCAALLKELPTPATLAGYRLSPIEFQKDDEHNFHAEFVAAAANLRASNYGIPFAEKLQARLVGGQVIPAMITSTAVVGGLMCLELYKLLLQKPLADHRHTYFNLALPLFCYAQPLKAVEHTVTRVQGTPLTWTLWDRFEMDCVDMKLEKFLAEFKRQHGLDITMISYGKSLLYAEFLPRKKLQDRMSLTLLELITVVGKVTIPAIESKAIFSISCTDANDNDVEVPDVVAKIR</sequence>
<gene>
    <name evidence="1" type="ORF">O6H91_03G031500</name>
</gene>
<reference evidence="2" key="1">
    <citation type="journal article" date="2024" name="Proc. Natl. Acad. Sci. U.S.A.">
        <title>Extraordinary preservation of gene collinearity over three hundred million years revealed in homosporous lycophytes.</title>
        <authorList>
            <person name="Li C."/>
            <person name="Wickell D."/>
            <person name="Kuo L.Y."/>
            <person name="Chen X."/>
            <person name="Nie B."/>
            <person name="Liao X."/>
            <person name="Peng D."/>
            <person name="Ji J."/>
            <person name="Jenkins J."/>
            <person name="Williams M."/>
            <person name="Shu S."/>
            <person name="Plott C."/>
            <person name="Barry K."/>
            <person name="Rajasekar S."/>
            <person name="Grimwood J."/>
            <person name="Han X."/>
            <person name="Sun S."/>
            <person name="Hou Z."/>
            <person name="He W."/>
            <person name="Dai G."/>
            <person name="Sun C."/>
            <person name="Schmutz J."/>
            <person name="Leebens-Mack J.H."/>
            <person name="Li F.W."/>
            <person name="Wang L."/>
        </authorList>
    </citation>
    <scope>NUCLEOTIDE SEQUENCE [LARGE SCALE GENOMIC DNA]</scope>
    <source>
        <strain evidence="2">cv. PW_Plant_1</strain>
    </source>
</reference>
<accession>A0ACC2E4R8</accession>
<keyword evidence="2" id="KW-1185">Reference proteome</keyword>
<proteinExistence type="predicted"/>
<organism evidence="1 2">
    <name type="scientific">Diphasiastrum complanatum</name>
    <name type="common">Issler's clubmoss</name>
    <name type="synonym">Lycopodium complanatum</name>
    <dbReference type="NCBI Taxonomy" id="34168"/>
    <lineage>
        <taxon>Eukaryota</taxon>
        <taxon>Viridiplantae</taxon>
        <taxon>Streptophyta</taxon>
        <taxon>Embryophyta</taxon>
        <taxon>Tracheophyta</taxon>
        <taxon>Lycopodiopsida</taxon>
        <taxon>Lycopodiales</taxon>
        <taxon>Lycopodiaceae</taxon>
        <taxon>Lycopodioideae</taxon>
        <taxon>Diphasiastrum</taxon>
    </lineage>
</organism>
<name>A0ACC2E4R8_DIPCM</name>
<evidence type="ECO:0000313" key="1">
    <source>
        <dbReference type="EMBL" id="KAJ7561521.1"/>
    </source>
</evidence>
<protein>
    <submittedName>
        <fullName evidence="1">Uncharacterized protein</fullName>
    </submittedName>
</protein>
<dbReference type="Proteomes" id="UP001162992">
    <property type="component" value="Chromosome 3"/>
</dbReference>
<comment type="caution">
    <text evidence="1">The sequence shown here is derived from an EMBL/GenBank/DDBJ whole genome shotgun (WGS) entry which is preliminary data.</text>
</comment>
<evidence type="ECO:0000313" key="2">
    <source>
        <dbReference type="Proteomes" id="UP001162992"/>
    </source>
</evidence>
<dbReference type="EMBL" id="CM055094">
    <property type="protein sequence ID" value="KAJ7561521.1"/>
    <property type="molecule type" value="Genomic_DNA"/>
</dbReference>